<dbReference type="EC" id="3.5.1.88" evidence="2 7"/>
<dbReference type="OrthoDB" id="276063at2759"/>
<comment type="similarity">
    <text evidence="1 7">Belongs to the polypeptide deformylase family.</text>
</comment>
<evidence type="ECO:0000256" key="4">
    <source>
        <dbReference type="ARBA" id="ARBA00022801"/>
    </source>
</evidence>
<keyword evidence="7" id="KW-0150">Chloroplast</keyword>
<evidence type="ECO:0000313" key="8">
    <source>
        <dbReference type="EMBL" id="PWA94776.1"/>
    </source>
</evidence>
<dbReference type="FunFam" id="3.90.45.10:FF:000003">
    <property type="entry name" value="Peptide deformylase"/>
    <property type="match status" value="1"/>
</dbReference>
<comment type="function">
    <text evidence="6 7">Removes the formyl group from the N-terminal Met of newly synthesized proteins.</text>
</comment>
<dbReference type="PRINTS" id="PR01576">
    <property type="entry name" value="PDEFORMYLASE"/>
</dbReference>
<evidence type="ECO:0000256" key="3">
    <source>
        <dbReference type="ARBA" id="ARBA00022723"/>
    </source>
</evidence>
<comment type="subcellular location">
    <subcellularLocation>
        <location evidence="7">Plastid</location>
        <location evidence="7">Chloroplast</location>
    </subcellularLocation>
</comment>
<keyword evidence="5 7" id="KW-0648">Protein biosynthesis</keyword>
<dbReference type="HAMAP" id="MF_00163">
    <property type="entry name" value="Pep_deformylase"/>
    <property type="match status" value="1"/>
</dbReference>
<evidence type="ECO:0000256" key="6">
    <source>
        <dbReference type="ARBA" id="ARBA00037114"/>
    </source>
</evidence>
<organism evidence="8 9">
    <name type="scientific">Artemisia annua</name>
    <name type="common">Sweet wormwood</name>
    <dbReference type="NCBI Taxonomy" id="35608"/>
    <lineage>
        <taxon>Eukaryota</taxon>
        <taxon>Viridiplantae</taxon>
        <taxon>Streptophyta</taxon>
        <taxon>Embryophyta</taxon>
        <taxon>Tracheophyta</taxon>
        <taxon>Spermatophyta</taxon>
        <taxon>Magnoliopsida</taxon>
        <taxon>eudicotyledons</taxon>
        <taxon>Gunneridae</taxon>
        <taxon>Pentapetalae</taxon>
        <taxon>asterids</taxon>
        <taxon>campanulids</taxon>
        <taxon>Asterales</taxon>
        <taxon>Asteraceae</taxon>
        <taxon>Asteroideae</taxon>
        <taxon>Anthemideae</taxon>
        <taxon>Artemisiinae</taxon>
        <taxon>Artemisia</taxon>
    </lineage>
</organism>
<sequence>MYNKLLYGTISSRGKEAVRRLSDRLSSKPLATPFHQTRNVIIRPQHEPILSKEFPLTKSVFEADFIRNTRGFRTHSSARTREGWLAWLGKKKKTIALVIICLLALRYFTSEKSDLPIVVKAGDPVLHQPAREVYPGDIGSEHIQKVIDDMVKVMRRENLLSLAAPQIGIPFQIIVLDELHIAHPPKEDYVADDKRPFDLRVIVNPKLKQKSSKKRFFAEVCVSVPGCLAAVERFLEVEVIGLDRYGQPIKVDASGWHACVLQHECDHLEGTLAVNKMVKQILISRQLVSEESIQKAIDDAVKVTRRKGVASLWLRFKLAK</sequence>
<dbReference type="PANTHER" id="PTHR10458">
    <property type="entry name" value="PEPTIDE DEFORMYLASE"/>
    <property type="match status" value="1"/>
</dbReference>
<dbReference type="Pfam" id="PF01327">
    <property type="entry name" value="Pep_deformylase"/>
    <property type="match status" value="1"/>
</dbReference>
<dbReference type="GO" id="GO:0009507">
    <property type="term" value="C:chloroplast"/>
    <property type="evidence" value="ECO:0007669"/>
    <property type="project" value="UniProtKB-SubCell"/>
</dbReference>
<dbReference type="CDD" id="cd00487">
    <property type="entry name" value="Pep_deformylase"/>
    <property type="match status" value="1"/>
</dbReference>
<keyword evidence="7" id="KW-0809">Transit peptide</keyword>
<dbReference type="GO" id="GO:0042586">
    <property type="term" value="F:peptide deformylase activity"/>
    <property type="evidence" value="ECO:0007669"/>
    <property type="project" value="UniProtKB-EC"/>
</dbReference>
<dbReference type="Proteomes" id="UP000245207">
    <property type="component" value="Unassembled WGS sequence"/>
</dbReference>
<evidence type="ECO:0000256" key="7">
    <source>
        <dbReference type="RuleBase" id="RU362111"/>
    </source>
</evidence>
<dbReference type="Gene3D" id="3.90.45.10">
    <property type="entry name" value="Peptide deformylase"/>
    <property type="match status" value="1"/>
</dbReference>
<dbReference type="PANTHER" id="PTHR10458:SF2">
    <property type="entry name" value="PEPTIDE DEFORMYLASE, MITOCHONDRIAL"/>
    <property type="match status" value="1"/>
</dbReference>
<dbReference type="GO" id="GO:0046872">
    <property type="term" value="F:metal ion binding"/>
    <property type="evidence" value="ECO:0007669"/>
    <property type="project" value="UniProtKB-KW"/>
</dbReference>
<keyword evidence="9" id="KW-1185">Reference proteome</keyword>
<reference evidence="8 9" key="1">
    <citation type="journal article" date="2018" name="Mol. Plant">
        <title>The genome of Artemisia annua provides insight into the evolution of Asteraceae family and artemisinin biosynthesis.</title>
        <authorList>
            <person name="Shen Q."/>
            <person name="Zhang L."/>
            <person name="Liao Z."/>
            <person name="Wang S."/>
            <person name="Yan T."/>
            <person name="Shi P."/>
            <person name="Liu M."/>
            <person name="Fu X."/>
            <person name="Pan Q."/>
            <person name="Wang Y."/>
            <person name="Lv Z."/>
            <person name="Lu X."/>
            <person name="Zhang F."/>
            <person name="Jiang W."/>
            <person name="Ma Y."/>
            <person name="Chen M."/>
            <person name="Hao X."/>
            <person name="Li L."/>
            <person name="Tang Y."/>
            <person name="Lv G."/>
            <person name="Zhou Y."/>
            <person name="Sun X."/>
            <person name="Brodelius P.E."/>
            <person name="Rose J.K.C."/>
            <person name="Tang K."/>
        </authorList>
    </citation>
    <scope>NUCLEOTIDE SEQUENCE [LARGE SCALE GENOMIC DNA]</scope>
    <source>
        <strain evidence="9">cv. Huhao1</strain>
        <tissue evidence="8">Leaf</tissue>
    </source>
</reference>
<dbReference type="NCBIfam" id="NF001159">
    <property type="entry name" value="PRK00150.1-3"/>
    <property type="match status" value="1"/>
</dbReference>
<name>A0A2U1Q9U3_ARTAN</name>
<keyword evidence="7" id="KW-0934">Plastid</keyword>
<accession>A0A2U1Q9U3</accession>
<dbReference type="SUPFAM" id="SSF56420">
    <property type="entry name" value="Peptide deformylase"/>
    <property type="match status" value="1"/>
</dbReference>
<proteinExistence type="inferred from homology"/>
<gene>
    <name evidence="8" type="ORF">CTI12_AA056130</name>
</gene>
<evidence type="ECO:0000256" key="5">
    <source>
        <dbReference type="ARBA" id="ARBA00022917"/>
    </source>
</evidence>
<comment type="catalytic activity">
    <reaction evidence="7">
        <text>N-terminal N-formyl-L-methionyl-[peptide] + H2O = N-terminal L-methionyl-[peptide] + formate</text>
        <dbReference type="Rhea" id="RHEA:24420"/>
        <dbReference type="Rhea" id="RHEA-COMP:10639"/>
        <dbReference type="Rhea" id="RHEA-COMP:10640"/>
        <dbReference type="ChEBI" id="CHEBI:15377"/>
        <dbReference type="ChEBI" id="CHEBI:15740"/>
        <dbReference type="ChEBI" id="CHEBI:49298"/>
        <dbReference type="ChEBI" id="CHEBI:64731"/>
        <dbReference type="EC" id="3.5.1.88"/>
    </reaction>
</comment>
<comment type="caution">
    <text evidence="8">The sequence shown here is derived from an EMBL/GenBank/DDBJ whole genome shotgun (WGS) entry which is preliminary data.</text>
</comment>
<keyword evidence="4 7" id="KW-0378">Hydrolase</keyword>
<evidence type="ECO:0000256" key="2">
    <source>
        <dbReference type="ARBA" id="ARBA00012175"/>
    </source>
</evidence>
<dbReference type="AlphaFoldDB" id="A0A2U1Q9U3"/>
<protein>
    <recommendedName>
        <fullName evidence="2 7">Peptide deformylase</fullName>
        <ecNumber evidence="2 7">3.5.1.88</ecNumber>
    </recommendedName>
</protein>
<dbReference type="STRING" id="35608.A0A2U1Q9U3"/>
<evidence type="ECO:0000313" key="9">
    <source>
        <dbReference type="Proteomes" id="UP000245207"/>
    </source>
</evidence>
<evidence type="ECO:0000256" key="1">
    <source>
        <dbReference type="ARBA" id="ARBA00010759"/>
    </source>
</evidence>
<dbReference type="EMBL" id="PKPP01000286">
    <property type="protein sequence ID" value="PWA94776.1"/>
    <property type="molecule type" value="Genomic_DNA"/>
</dbReference>
<keyword evidence="3 7" id="KW-0479">Metal-binding</keyword>
<dbReference type="InterPro" id="IPR036821">
    <property type="entry name" value="Peptide_deformylase_sf"/>
</dbReference>
<dbReference type="GO" id="GO:0005739">
    <property type="term" value="C:mitochondrion"/>
    <property type="evidence" value="ECO:0007669"/>
    <property type="project" value="TreeGrafter"/>
</dbReference>
<dbReference type="GO" id="GO:0006412">
    <property type="term" value="P:translation"/>
    <property type="evidence" value="ECO:0007669"/>
    <property type="project" value="UniProtKB-KW"/>
</dbReference>
<dbReference type="InterPro" id="IPR023635">
    <property type="entry name" value="Peptide_deformylase"/>
</dbReference>